<dbReference type="Gene3D" id="1.20.140.10">
    <property type="entry name" value="Butyryl-CoA Dehydrogenase, subunit A, domain 3"/>
    <property type="match status" value="1"/>
</dbReference>
<dbReference type="InterPro" id="IPR006091">
    <property type="entry name" value="Acyl-CoA_Oxase/DH_mid-dom"/>
</dbReference>
<evidence type="ECO:0000259" key="6">
    <source>
        <dbReference type="Pfam" id="PF00441"/>
    </source>
</evidence>
<gene>
    <name evidence="9" type="ORF">C4520_16690</name>
</gene>
<feature type="domain" description="Acyl-CoA dehydrogenase/oxidase C-terminal" evidence="6">
    <location>
        <begin position="251"/>
        <end position="400"/>
    </location>
</feature>
<dbReference type="PANTHER" id="PTHR43884:SF12">
    <property type="entry name" value="ISOVALERYL-COA DEHYDROGENASE, MITOCHONDRIAL-RELATED"/>
    <property type="match status" value="1"/>
</dbReference>
<dbReference type="Proteomes" id="UP000265882">
    <property type="component" value="Unassembled WGS sequence"/>
</dbReference>
<evidence type="ECO:0000256" key="4">
    <source>
        <dbReference type="ARBA" id="ARBA00022827"/>
    </source>
</evidence>
<feature type="domain" description="Acyl-CoA oxidase/dehydrogenase middle" evidence="7">
    <location>
        <begin position="130"/>
        <end position="233"/>
    </location>
</feature>
<dbReference type="InterPro" id="IPR046373">
    <property type="entry name" value="Acyl-CoA_Oxase/DH_mid-dom_sf"/>
</dbReference>
<protein>
    <recommendedName>
        <fullName evidence="11">Acyl-CoA dehydrogenase</fullName>
    </recommendedName>
</protein>
<evidence type="ECO:0000256" key="5">
    <source>
        <dbReference type="RuleBase" id="RU362125"/>
    </source>
</evidence>
<evidence type="ECO:0000313" key="9">
    <source>
        <dbReference type="EMBL" id="RJP17400.1"/>
    </source>
</evidence>
<comment type="cofactor">
    <cofactor evidence="1 5">
        <name>FAD</name>
        <dbReference type="ChEBI" id="CHEBI:57692"/>
    </cofactor>
</comment>
<keyword evidence="5" id="KW-0560">Oxidoreductase</keyword>
<evidence type="ECO:0000259" key="7">
    <source>
        <dbReference type="Pfam" id="PF02770"/>
    </source>
</evidence>
<comment type="similarity">
    <text evidence="2 5">Belongs to the acyl-CoA dehydrogenase family.</text>
</comment>
<evidence type="ECO:0000259" key="8">
    <source>
        <dbReference type="Pfam" id="PF02771"/>
    </source>
</evidence>
<dbReference type="SUPFAM" id="SSF47203">
    <property type="entry name" value="Acyl-CoA dehydrogenase C-terminal domain-like"/>
    <property type="match status" value="1"/>
</dbReference>
<dbReference type="InterPro" id="IPR009100">
    <property type="entry name" value="AcylCoA_DH/oxidase_NM_dom_sf"/>
</dbReference>
<dbReference type="InterPro" id="IPR036250">
    <property type="entry name" value="AcylCo_DH-like_C"/>
</dbReference>
<evidence type="ECO:0000256" key="2">
    <source>
        <dbReference type="ARBA" id="ARBA00009347"/>
    </source>
</evidence>
<dbReference type="Gene3D" id="1.10.540.10">
    <property type="entry name" value="Acyl-CoA dehydrogenase/oxidase, N-terminal domain"/>
    <property type="match status" value="1"/>
</dbReference>
<proteinExistence type="inferred from homology"/>
<dbReference type="InterPro" id="IPR037069">
    <property type="entry name" value="AcylCoA_DH/ox_N_sf"/>
</dbReference>
<sequence length="407" mass="45163">MDYFPLIVSDQDRMIVQMIRQFVDREIMPVRHLLDDDNEHIIINDILRKLSDLGVFRVRARDEQAEPDAAGPSLVTSCIVLEEMSRGDAGIGIVAGVNGWALAPASQTGNKEVLDLFESLGQKESPCLACFAMTEPAGGCDIENIPALHGKTIHTRAVLDGDEWVINGAKRFPSSANVACLYCVVCQTDPSKKEEGIALIYVPRETAGLSFGKFEKKAGMQSDRNADIYFDNVRVPRTYRASEPGMDTQLFKSNLTIGRVCSAAAAVGCAQGAFEEVLRYTGERVAEGKPLREHSIAAGMLAEMATGIETARAHYLQVAYMLSHRDQYPPAYSEQMLCQASISKNYATEMAIMVTNKAMELMGSYGYIRDYHVEKYWRDVKEIQLWLGGAQLGRFDIARGYYPYHVT</sequence>
<comment type="caution">
    <text evidence="9">The sequence shown here is derived from an EMBL/GenBank/DDBJ whole genome shotgun (WGS) entry which is preliminary data.</text>
</comment>
<evidence type="ECO:0000256" key="3">
    <source>
        <dbReference type="ARBA" id="ARBA00022630"/>
    </source>
</evidence>
<dbReference type="GO" id="GO:0003995">
    <property type="term" value="F:acyl-CoA dehydrogenase activity"/>
    <property type="evidence" value="ECO:0007669"/>
    <property type="project" value="InterPro"/>
</dbReference>
<evidence type="ECO:0000313" key="10">
    <source>
        <dbReference type="Proteomes" id="UP000265882"/>
    </source>
</evidence>
<dbReference type="Gene3D" id="2.40.110.10">
    <property type="entry name" value="Butyryl-CoA Dehydrogenase, subunit A, domain 2"/>
    <property type="match status" value="1"/>
</dbReference>
<accession>A0A3A4NJP0</accession>
<keyword evidence="4 5" id="KW-0274">FAD</keyword>
<dbReference type="InterPro" id="IPR006089">
    <property type="entry name" value="Acyl-CoA_DH_CS"/>
</dbReference>
<dbReference type="InterPro" id="IPR013786">
    <property type="entry name" value="AcylCoA_DH/ox_N"/>
</dbReference>
<evidence type="ECO:0008006" key="11">
    <source>
        <dbReference type="Google" id="ProtNLM"/>
    </source>
</evidence>
<dbReference type="InterPro" id="IPR009075">
    <property type="entry name" value="AcylCo_DH/oxidase_C"/>
</dbReference>
<dbReference type="Pfam" id="PF02771">
    <property type="entry name" value="Acyl-CoA_dh_N"/>
    <property type="match status" value="1"/>
</dbReference>
<evidence type="ECO:0000256" key="1">
    <source>
        <dbReference type="ARBA" id="ARBA00001974"/>
    </source>
</evidence>
<feature type="domain" description="Acyl-CoA dehydrogenase/oxidase N-terminal" evidence="8">
    <location>
        <begin position="10"/>
        <end position="112"/>
    </location>
</feature>
<dbReference type="EMBL" id="QZKU01000115">
    <property type="protein sequence ID" value="RJP17400.1"/>
    <property type="molecule type" value="Genomic_DNA"/>
</dbReference>
<dbReference type="Pfam" id="PF02770">
    <property type="entry name" value="Acyl-CoA_dh_M"/>
    <property type="match status" value="1"/>
</dbReference>
<dbReference type="Pfam" id="PF00441">
    <property type="entry name" value="Acyl-CoA_dh_1"/>
    <property type="match status" value="1"/>
</dbReference>
<dbReference type="SUPFAM" id="SSF56645">
    <property type="entry name" value="Acyl-CoA dehydrogenase NM domain-like"/>
    <property type="match status" value="1"/>
</dbReference>
<keyword evidence="3 5" id="KW-0285">Flavoprotein</keyword>
<reference evidence="9 10" key="1">
    <citation type="journal article" date="2017" name="ISME J.">
        <title>Energy and carbon metabolisms in a deep terrestrial subsurface fluid microbial community.</title>
        <authorList>
            <person name="Momper L."/>
            <person name="Jungbluth S.P."/>
            <person name="Lee M.D."/>
            <person name="Amend J.P."/>
        </authorList>
    </citation>
    <scope>NUCLEOTIDE SEQUENCE [LARGE SCALE GENOMIC DNA]</scope>
    <source>
        <strain evidence="9">SURF_5</strain>
    </source>
</reference>
<dbReference type="PROSITE" id="PS00073">
    <property type="entry name" value="ACYL_COA_DH_2"/>
    <property type="match status" value="1"/>
</dbReference>
<dbReference type="AlphaFoldDB" id="A0A3A4NJP0"/>
<name>A0A3A4NJP0_ABYX5</name>
<dbReference type="GO" id="GO:0050660">
    <property type="term" value="F:flavin adenine dinucleotide binding"/>
    <property type="evidence" value="ECO:0007669"/>
    <property type="project" value="InterPro"/>
</dbReference>
<dbReference type="PANTHER" id="PTHR43884">
    <property type="entry name" value="ACYL-COA DEHYDROGENASE"/>
    <property type="match status" value="1"/>
</dbReference>
<organism evidence="9 10">
    <name type="scientific">Abyssobacteria bacterium (strain SURF_5)</name>
    <dbReference type="NCBI Taxonomy" id="2093360"/>
    <lineage>
        <taxon>Bacteria</taxon>
        <taxon>Pseudomonadati</taxon>
        <taxon>Candidatus Hydrogenedentota</taxon>
        <taxon>Candidatus Abyssobacteria</taxon>
    </lineage>
</organism>